<keyword evidence="5" id="KW-0597">Phosphoprotein</keyword>
<dbReference type="InterPro" id="IPR035915">
    <property type="entry name" value="Plakin_repeat_sf"/>
</dbReference>
<dbReference type="Pfam" id="PF21019">
    <property type="entry name" value="Spectrin_3"/>
    <property type="match status" value="1"/>
</dbReference>
<dbReference type="GO" id="GO:0014704">
    <property type="term" value="C:intercalated disc"/>
    <property type="evidence" value="ECO:0007669"/>
    <property type="project" value="TreeGrafter"/>
</dbReference>
<evidence type="ECO:0000313" key="14">
    <source>
        <dbReference type="Proteomes" id="UP001335648"/>
    </source>
</evidence>
<organism evidence="13 14">
    <name type="scientific">Champsocephalus esox</name>
    <name type="common">pike icefish</name>
    <dbReference type="NCBI Taxonomy" id="159716"/>
    <lineage>
        <taxon>Eukaryota</taxon>
        <taxon>Metazoa</taxon>
        <taxon>Chordata</taxon>
        <taxon>Craniata</taxon>
        <taxon>Vertebrata</taxon>
        <taxon>Euteleostomi</taxon>
        <taxon>Actinopterygii</taxon>
        <taxon>Neopterygii</taxon>
        <taxon>Teleostei</taxon>
        <taxon>Neoteleostei</taxon>
        <taxon>Acanthomorphata</taxon>
        <taxon>Eupercaria</taxon>
        <taxon>Perciformes</taxon>
        <taxon>Notothenioidei</taxon>
        <taxon>Channichthyidae</taxon>
        <taxon>Champsocephalus</taxon>
    </lineage>
</organism>
<accession>A0AAN8CN55</accession>
<feature type="coiled-coil region" evidence="10">
    <location>
        <begin position="723"/>
        <end position="757"/>
    </location>
</feature>
<evidence type="ECO:0000256" key="3">
    <source>
        <dbReference type="ARBA" id="ARBA00009109"/>
    </source>
</evidence>
<evidence type="ECO:0000256" key="10">
    <source>
        <dbReference type="SAM" id="Coils"/>
    </source>
</evidence>
<dbReference type="GO" id="GO:0042060">
    <property type="term" value="P:wound healing"/>
    <property type="evidence" value="ECO:0007669"/>
    <property type="project" value="TreeGrafter"/>
</dbReference>
<feature type="coiled-coil region" evidence="10">
    <location>
        <begin position="385"/>
        <end position="412"/>
    </location>
</feature>
<keyword evidence="8 10" id="KW-0175">Coiled coil</keyword>
<protein>
    <recommendedName>
        <fullName evidence="15">Desmoplakin</fullName>
    </recommendedName>
</protein>
<dbReference type="EMBL" id="JAULUE010002049">
    <property type="protein sequence ID" value="KAK5906792.1"/>
    <property type="molecule type" value="Genomic_DNA"/>
</dbReference>
<comment type="caution">
    <text evidence="13">The sequence shown here is derived from an EMBL/GenBank/DDBJ whole genome shotgun (WGS) entry which is preliminary data.</text>
</comment>
<keyword evidence="6" id="KW-0677">Repeat</keyword>
<dbReference type="InterPro" id="IPR001101">
    <property type="entry name" value="Plectin_repeat"/>
</dbReference>
<dbReference type="GO" id="GO:0005198">
    <property type="term" value="F:structural molecule activity"/>
    <property type="evidence" value="ECO:0007669"/>
    <property type="project" value="TreeGrafter"/>
</dbReference>
<feature type="coiled-coil region" evidence="10">
    <location>
        <begin position="1238"/>
        <end position="1332"/>
    </location>
</feature>
<dbReference type="Gene3D" id="2.30.30.40">
    <property type="entry name" value="SH3 Domains"/>
    <property type="match status" value="1"/>
</dbReference>
<dbReference type="SUPFAM" id="SSF75399">
    <property type="entry name" value="Plakin repeat"/>
    <property type="match status" value="1"/>
</dbReference>
<dbReference type="GO" id="GO:0045104">
    <property type="term" value="P:intermediate filament cytoskeleton organization"/>
    <property type="evidence" value="ECO:0007669"/>
    <property type="project" value="InterPro"/>
</dbReference>
<evidence type="ECO:0000256" key="2">
    <source>
        <dbReference type="ARBA" id="ARBA00004568"/>
    </source>
</evidence>
<sequence length="2104" mass="241446">MSHYGSQNRMYYDQSSASKGDLTCTYSRSEVVHGGGNGYDPYQEGYNNTYTFSNGMMSGGTMSNGMGIQDGHTSTMMSSSGGGMASGMGGGMASGMSMSGGMGGGMASGMSMSGGMASGMAMSGGGGGMAMSGGGGGMAMSGGGGGMGGGSSTIHQRALLLQNQCQGYLKKAEYALQSGGSPADVEHYMMLAKESIVQVRNCAMDLRQMGQPNDNVVRTLEVCKDQLKVVQMAMTGSLHRRSTRVSTGGWEEPGRSFQDAIGWISQRKRLIETASWGDDPASIEQNVLSHQSFHSANQRSAEVDQAREDLMKNGDKGNLHALDQEWESLQKMSIGRTEQLQELKKIIQDISREIMWVNEREEEELMFDWGDKNIDTYIPKKQEGYSKLMSALEEKEKDLNKLKVQVDALLKSNHPASDKIEAYSDTLQTQWSWLLQITKCIATHLKENGAYNQFFKEANETYTKLQKEHETVRKNFICDKNTPLEDLGKILNGLEKEKEIIMENKRQVQHLVHKSRSIVRLKPRNAEDQSNSQVIVKALCDFKRDQKVICKGDEAILNNNSQRSKWGIIGPGGLDMSVPSVCLIVPPPNPLGTSLANKNEQYYDAIMSIWNQLYINIKSLIAWQYCLIDIRQVNSLTMTMLSGMPPEEYRQLMKRMETHFEEFKSCSYGSEMFTVDDKSGLDNQFTGAQTHYEDLVVQLPAYAGKLEAERAADQQNAQYLILIQQQQEQQQLLLEQQAAAEAEARRLEELRRREEVKKVKKTEVRVVTKVHKKEEVKATKAEVVKKVGKGSSSSSSRSLSELHTLRLKLEGAEGTLSQHVHICLGDDGIRDCGLKISQLETVQRDVHLMNEEYVRLRQQILKELEGMNDPDKAQFLRSEIEIINQRLGGLESSSSAYLQRLQALRDLLESVARAEDIVKVHEARLTEKETTSLTPSEVEDYMSTLKNIKAELDQKKSVLASMEAELSQANHWNGQVGGPFYRCDMMLSKYSEQVGLLTDRWKRIQAQIDTRVEDLQVYHPQLEHYKQSSTSIIDWIDTTRKKQDSLQATKIESIPALTEHITKQKALNSEIKAKRETVEQVLRDNEACVSSIKDYETDLAAYSSGLDTLLNIPVRRTMLKSPTMDLNVEATQLQTRYMELLAHSDDYSKFLGVLQKNMEELKIRNTRIDLLEEELHQLRENMQDSHAKNKSLEDAVTRYQLELSNSKDQLLSMEEVKHITTQKCNASQDSLDGVQSQMSDLNDQVTRLQYMLDEEKRKKKLAEERYTTQQEEYELVLKKRQKELETVSWSKVELEKNMSIKEHEMEQLRQQLAEEAARIKELQREMSKVRSQCSMDINNLKLSYESHIHVSRTDTHRLSAKKEEDTADLQLQYNDVEAERRDLEEQLSMLRMSMSKAEEQRQRAEIEAHSQRSVAEEEGCRRRDLEVELEQLRSQSDEEMSRYKQELAEVMKRLQEKSDELAYMTHSLEEETRRRRTLEEGQVVLEQTLAQLQVKLTSSSVAFTQLGVCEEELQRIRSDLDKESRGRIRVEQNLSKLQGRMKDIQDVRDGLESQVENLRKANQEEVSRRRQVERELENTTSAMTEYVSTLTTLRQSQEHTIVSEKKGEEERLRLQEELERSVKQNKASAERMTQMSAELKALQKQLLQEQARGKEANLRNESLYKTIEDKSKVLNANSVELQRLKVTTETQTKERLKLEEELRATRHDREELLRSQRGSADELSSQMSALELQLEASERSNVDYHNLISELSSEREKITLETEKIRKQATETKVTMQTIQSQYSEIELERDDLLRKVQSSDKDRDSCRILEEELRLIKSSKDSELRRLQEDNERVKKEFNYWKDQYESMQDMIRQYDTDKNRMESEKKSLKSEMDRLMRELKELDEKYKSRLSDKEKELRDVVIVRKNMETQLTKAREKPAVDPSSLVFDGVHKKTGLILLPIMDKDELESTLSNRTRKRRVVIVDPETNKEMTVREAYDKGYIDHDTFLELSDQECEWEEITTTAPDGSVELIIIMDKKSGRKYPHQQDQTWIIIIKISGPSYIFNYIIFNFKNISSLGSIFREIIFFTVSPPKTLITYPRQDDHNKNYHIHRAKRFNQSYSS</sequence>
<dbReference type="Pfam" id="PF18373">
    <property type="entry name" value="Spectrin_2"/>
    <property type="match status" value="1"/>
</dbReference>
<dbReference type="Pfam" id="PF00681">
    <property type="entry name" value="Plectin"/>
    <property type="match status" value="1"/>
</dbReference>
<keyword evidence="9" id="KW-0472">Membrane</keyword>
<evidence type="ECO:0000256" key="5">
    <source>
        <dbReference type="ARBA" id="ARBA00022553"/>
    </source>
</evidence>
<evidence type="ECO:0000256" key="4">
    <source>
        <dbReference type="ARBA" id="ARBA00022475"/>
    </source>
</evidence>
<dbReference type="Gene3D" id="3.30.160.780">
    <property type="match status" value="1"/>
</dbReference>
<dbReference type="InterPro" id="IPR043197">
    <property type="entry name" value="Plakin"/>
</dbReference>
<feature type="coiled-coil region" evidence="10">
    <location>
        <begin position="904"/>
        <end position="965"/>
    </location>
</feature>
<keyword evidence="7" id="KW-0965">Cell junction</keyword>
<comment type="similarity">
    <text evidence="3">Belongs to the plakin or cytolinker family.</text>
</comment>
<feature type="coiled-coil region" evidence="10">
    <location>
        <begin position="1154"/>
        <end position="1209"/>
    </location>
</feature>
<proteinExistence type="inferred from homology"/>
<dbReference type="CDD" id="cd00176">
    <property type="entry name" value="SPEC"/>
    <property type="match status" value="1"/>
</dbReference>
<gene>
    <name evidence="13" type="ORF">CesoFtcFv8_004703</name>
</gene>
<dbReference type="GO" id="GO:0030057">
    <property type="term" value="C:desmosome"/>
    <property type="evidence" value="ECO:0007669"/>
    <property type="project" value="UniProtKB-SubCell"/>
</dbReference>
<evidence type="ECO:0000256" key="7">
    <source>
        <dbReference type="ARBA" id="ARBA00022949"/>
    </source>
</evidence>
<dbReference type="PANTHER" id="PTHR23169:SF26">
    <property type="entry name" value="DESMOPLAKIN"/>
    <property type="match status" value="1"/>
</dbReference>
<evidence type="ECO:0000313" key="13">
    <source>
        <dbReference type="EMBL" id="KAK5906792.1"/>
    </source>
</evidence>
<feature type="domain" description="Desmoplakin spectrin-like" evidence="12">
    <location>
        <begin position="621"/>
        <end position="698"/>
    </location>
</feature>
<dbReference type="GO" id="GO:0005882">
    <property type="term" value="C:intermediate filament"/>
    <property type="evidence" value="ECO:0007669"/>
    <property type="project" value="TreeGrafter"/>
</dbReference>
<evidence type="ECO:0008006" key="15">
    <source>
        <dbReference type="Google" id="ProtNLM"/>
    </source>
</evidence>
<evidence type="ECO:0000256" key="6">
    <source>
        <dbReference type="ARBA" id="ARBA00022737"/>
    </source>
</evidence>
<dbReference type="InterPro" id="IPR041573">
    <property type="entry name" value="Desmoplakin_Spectrin-like"/>
</dbReference>
<feature type="domain" description="Desmoplakin SH3" evidence="11">
    <location>
        <begin position="521"/>
        <end position="586"/>
    </location>
</feature>
<feature type="coiled-coil region" evidence="10">
    <location>
        <begin position="455"/>
        <end position="511"/>
    </location>
</feature>
<feature type="coiled-coil region" evidence="10">
    <location>
        <begin position="1359"/>
        <end position="1471"/>
    </location>
</feature>
<evidence type="ECO:0000259" key="12">
    <source>
        <dbReference type="Pfam" id="PF18373"/>
    </source>
</evidence>
<keyword evidence="14" id="KW-1185">Reference proteome</keyword>
<dbReference type="GO" id="GO:0005886">
    <property type="term" value="C:plasma membrane"/>
    <property type="evidence" value="ECO:0007669"/>
    <property type="project" value="UniProtKB-SubCell"/>
</dbReference>
<dbReference type="Pfam" id="PF21097">
    <property type="entry name" value="SR_plectin_7"/>
    <property type="match status" value="1"/>
</dbReference>
<dbReference type="Gene3D" id="1.20.58.1060">
    <property type="match status" value="1"/>
</dbReference>
<dbReference type="SMART" id="SM00250">
    <property type="entry name" value="PLEC"/>
    <property type="match status" value="1"/>
</dbReference>
<name>A0AAN8CN55_9TELE</name>
<dbReference type="Gene3D" id="1.20.58.60">
    <property type="match status" value="3"/>
</dbReference>
<evidence type="ECO:0000256" key="8">
    <source>
        <dbReference type="ARBA" id="ARBA00023054"/>
    </source>
</evidence>
<dbReference type="GO" id="GO:0043588">
    <property type="term" value="P:skin development"/>
    <property type="evidence" value="ECO:0007669"/>
    <property type="project" value="TreeGrafter"/>
</dbReference>
<dbReference type="Pfam" id="PF17902">
    <property type="entry name" value="SH3_10"/>
    <property type="match status" value="1"/>
</dbReference>
<dbReference type="Proteomes" id="UP001335648">
    <property type="component" value="Unassembled WGS sequence"/>
</dbReference>
<dbReference type="SUPFAM" id="SSF46966">
    <property type="entry name" value="Spectrin repeat"/>
    <property type="match status" value="4"/>
</dbReference>
<dbReference type="GO" id="GO:0098609">
    <property type="term" value="P:cell-cell adhesion"/>
    <property type="evidence" value="ECO:0007669"/>
    <property type="project" value="TreeGrafter"/>
</dbReference>
<keyword evidence="4" id="KW-1003">Cell membrane</keyword>
<dbReference type="GO" id="GO:0005737">
    <property type="term" value="C:cytoplasm"/>
    <property type="evidence" value="ECO:0007669"/>
    <property type="project" value="TreeGrafter"/>
</dbReference>
<evidence type="ECO:0000256" key="9">
    <source>
        <dbReference type="ARBA" id="ARBA00023136"/>
    </source>
</evidence>
<comment type="subcellular location">
    <subcellularLocation>
        <location evidence="2">Cell junction</location>
        <location evidence="2">Desmosome</location>
    </subcellularLocation>
    <subcellularLocation>
        <location evidence="1">Cell membrane</location>
    </subcellularLocation>
</comment>
<dbReference type="PANTHER" id="PTHR23169">
    <property type="entry name" value="ENVOPLAKIN"/>
    <property type="match status" value="1"/>
</dbReference>
<evidence type="ECO:0000256" key="1">
    <source>
        <dbReference type="ARBA" id="ARBA00004236"/>
    </source>
</evidence>
<feature type="coiled-coil region" evidence="10">
    <location>
        <begin position="1534"/>
        <end position="1898"/>
    </location>
</feature>
<dbReference type="InterPro" id="IPR041615">
    <property type="entry name" value="Desmoplakin_SH3"/>
</dbReference>
<dbReference type="SMART" id="SM00150">
    <property type="entry name" value="SPEC"/>
    <property type="match status" value="4"/>
</dbReference>
<dbReference type="InterPro" id="IPR018159">
    <property type="entry name" value="Spectrin/alpha-actinin"/>
</dbReference>
<reference evidence="13 14" key="1">
    <citation type="journal article" date="2023" name="Mol. Biol. Evol.">
        <title>Genomics of Secondarily Temperate Adaptation in the Only Non-Antarctic Icefish.</title>
        <authorList>
            <person name="Rivera-Colon A.G."/>
            <person name="Rayamajhi N."/>
            <person name="Minhas B.F."/>
            <person name="Madrigal G."/>
            <person name="Bilyk K.T."/>
            <person name="Yoon V."/>
            <person name="Hune M."/>
            <person name="Gregory S."/>
            <person name="Cheng C.H.C."/>
            <person name="Catchen J.M."/>
        </authorList>
    </citation>
    <scope>NUCLEOTIDE SEQUENCE [LARGE SCALE GENOMIC DNA]</scope>
    <source>
        <strain evidence="13">JC2023a</strain>
    </source>
</reference>
<evidence type="ECO:0000259" key="11">
    <source>
        <dbReference type="Pfam" id="PF17902"/>
    </source>
</evidence>